<comment type="catalytic activity">
    <reaction evidence="11">
        <text>ATP + H2O = ADP + phosphate + H(+)</text>
        <dbReference type="Rhea" id="RHEA:13065"/>
        <dbReference type="ChEBI" id="CHEBI:15377"/>
        <dbReference type="ChEBI" id="CHEBI:15378"/>
        <dbReference type="ChEBI" id="CHEBI:30616"/>
        <dbReference type="ChEBI" id="CHEBI:43474"/>
        <dbReference type="ChEBI" id="CHEBI:456216"/>
        <dbReference type="EC" id="5.6.2.3"/>
    </reaction>
</comment>
<evidence type="ECO:0000256" key="3">
    <source>
        <dbReference type="ARBA" id="ARBA00022705"/>
    </source>
</evidence>
<dbReference type="CDD" id="cd00984">
    <property type="entry name" value="DnaB_C"/>
    <property type="match status" value="1"/>
</dbReference>
<evidence type="ECO:0000256" key="1">
    <source>
        <dbReference type="ARBA" id="ARBA00008428"/>
    </source>
</evidence>
<dbReference type="Pfam" id="PF03796">
    <property type="entry name" value="DnaB_C"/>
    <property type="match status" value="1"/>
</dbReference>
<dbReference type="InterPro" id="IPR007693">
    <property type="entry name" value="DNA_helicase_DnaB-like_N"/>
</dbReference>
<keyword evidence="6" id="KW-0347">Helicase</keyword>
<keyword evidence="8" id="KW-0238">DNA-binding</keyword>
<dbReference type="Gene3D" id="1.10.860.10">
    <property type="entry name" value="DNAb Helicase, Chain A"/>
    <property type="match status" value="1"/>
</dbReference>
<dbReference type="PANTHER" id="PTHR30153">
    <property type="entry name" value="REPLICATIVE DNA HELICASE DNAB"/>
    <property type="match status" value="1"/>
</dbReference>
<feature type="domain" description="SF4 helicase" evidence="12">
    <location>
        <begin position="192"/>
        <end position="456"/>
    </location>
</feature>
<name>Q46273_CHLPN</name>
<keyword evidence="7" id="KW-0067">ATP-binding</keyword>
<sequence>MKDSQLEKEHLDIEFVILGQAVNYTESAKDVVSRLTEEHFSAAIHKKIFFFIKNLLNDRGTVSIALIWEEIKRQNYDRHLDVSYIVQMSQNADIQISLIHHIDFLHEKRTNDLLKEFLDTSYSDFNRYPNRRSPFTLIDQFKERLDSIHNKTIPTRNQFIGRNVCEIMKGDKETEGVLSKIRFRHTYRLNNEKDYIDGLSTGYPSIDEHSTLLCKGNFIVIAARPAMGKTAFAIDVALYLAVKEKRSVGFISLEMGSQQIVERIISNLSEVSCENLRRGNFSRETLSKVEKISSDLQSAHFFICDKNCSEINALINQATALKHSYGIDILFIDYLQLIEANGRSENRQNEIASISRKLRMLSVDLEIPIVCLSQLSRKVEDRGDKRPLLSDLRDSGQIEQDADAILFLYRKDYYSQESTKGLTEVIIGKNRHGSIFSTHLMFNSLFGKFYSQKEAW</sequence>
<evidence type="ECO:0000313" key="13">
    <source>
        <dbReference type="EMBL" id="CAA57586.1"/>
    </source>
</evidence>
<dbReference type="Gene3D" id="3.40.50.300">
    <property type="entry name" value="P-loop containing nucleotide triphosphate hydrolases"/>
    <property type="match status" value="1"/>
</dbReference>
<evidence type="ECO:0000256" key="8">
    <source>
        <dbReference type="ARBA" id="ARBA00023125"/>
    </source>
</evidence>
<dbReference type="InterPro" id="IPR007694">
    <property type="entry name" value="DNA_helicase_DnaB-like_C"/>
</dbReference>
<keyword evidence="5" id="KW-0378">Hydrolase</keyword>
<dbReference type="EMBL" id="X82078">
    <property type="protein sequence ID" value="CAA57586.1"/>
    <property type="molecule type" value="Genomic_DNA"/>
</dbReference>
<dbReference type="GO" id="GO:0016787">
    <property type="term" value="F:hydrolase activity"/>
    <property type="evidence" value="ECO:0007669"/>
    <property type="project" value="UniProtKB-KW"/>
</dbReference>
<dbReference type="GO" id="GO:0043139">
    <property type="term" value="F:5'-3' DNA helicase activity"/>
    <property type="evidence" value="ECO:0007669"/>
    <property type="project" value="UniProtKB-EC"/>
</dbReference>
<dbReference type="GO" id="GO:0005524">
    <property type="term" value="F:ATP binding"/>
    <property type="evidence" value="ECO:0007669"/>
    <property type="project" value="UniProtKB-KW"/>
</dbReference>
<reference evidence="13" key="1">
    <citation type="journal article" date="1997" name="Microbiology">
        <title>Plasmid diversity in Chlamydia.</title>
        <authorList>
            <person name="Thomas N.S."/>
            <person name="Clarke I.N."/>
            <person name="Storey C.C."/>
            <person name="Lusher M."/>
        </authorList>
    </citation>
    <scope>NUCLEOTIDE SEQUENCE</scope>
    <source>
        <plasmid evidence="13">pCpnE1</plasmid>
    </source>
</reference>
<evidence type="ECO:0000256" key="7">
    <source>
        <dbReference type="ARBA" id="ARBA00022840"/>
    </source>
</evidence>
<dbReference type="AlphaFoldDB" id="Q46273"/>
<dbReference type="GO" id="GO:0006269">
    <property type="term" value="P:DNA replication, synthesis of primer"/>
    <property type="evidence" value="ECO:0007669"/>
    <property type="project" value="UniProtKB-KW"/>
</dbReference>
<dbReference type="InterPro" id="IPR016136">
    <property type="entry name" value="DNA_helicase_N/primase_C"/>
</dbReference>
<dbReference type="SUPFAM" id="SSF52540">
    <property type="entry name" value="P-loop containing nucleoside triphosphate hydrolases"/>
    <property type="match status" value="1"/>
</dbReference>
<evidence type="ECO:0000256" key="5">
    <source>
        <dbReference type="ARBA" id="ARBA00022801"/>
    </source>
</evidence>
<organism evidence="13">
    <name type="scientific">Chlamydia pneumoniae</name>
    <name type="common">Chlamydophila pneumoniae</name>
    <dbReference type="NCBI Taxonomy" id="83558"/>
    <lineage>
        <taxon>Bacteria</taxon>
        <taxon>Pseudomonadati</taxon>
        <taxon>Chlamydiota</taxon>
        <taxon>Chlamydiia</taxon>
        <taxon>Chlamydiales</taxon>
        <taxon>Chlamydiaceae</taxon>
        <taxon>Chlamydia/Chlamydophila group</taxon>
        <taxon>Chlamydia</taxon>
    </lineage>
</organism>
<protein>
    <recommendedName>
        <fullName evidence="10">DNA 5'-3' helicase</fullName>
        <ecNumber evidence="10">5.6.2.3</ecNumber>
    </recommendedName>
</protein>
<dbReference type="PANTHER" id="PTHR30153:SF2">
    <property type="entry name" value="REPLICATIVE DNA HELICASE"/>
    <property type="match status" value="1"/>
</dbReference>
<evidence type="ECO:0000256" key="4">
    <source>
        <dbReference type="ARBA" id="ARBA00022741"/>
    </source>
</evidence>
<evidence type="ECO:0000256" key="10">
    <source>
        <dbReference type="ARBA" id="ARBA00044969"/>
    </source>
</evidence>
<keyword evidence="2" id="KW-0639">Primosome</keyword>
<evidence type="ECO:0000256" key="9">
    <source>
        <dbReference type="ARBA" id="ARBA00023235"/>
    </source>
</evidence>
<dbReference type="Pfam" id="PF00772">
    <property type="entry name" value="DnaB"/>
    <property type="match status" value="1"/>
</dbReference>
<keyword evidence="13" id="KW-0614">Plasmid</keyword>
<dbReference type="EC" id="5.6.2.3" evidence="10"/>
<dbReference type="GO" id="GO:0003677">
    <property type="term" value="F:DNA binding"/>
    <property type="evidence" value="ECO:0007669"/>
    <property type="project" value="UniProtKB-KW"/>
</dbReference>
<evidence type="ECO:0000259" key="12">
    <source>
        <dbReference type="PROSITE" id="PS51199"/>
    </source>
</evidence>
<evidence type="ECO:0000256" key="11">
    <source>
        <dbReference type="ARBA" id="ARBA00048954"/>
    </source>
</evidence>
<evidence type="ECO:0000256" key="2">
    <source>
        <dbReference type="ARBA" id="ARBA00022515"/>
    </source>
</evidence>
<dbReference type="SUPFAM" id="SSF48024">
    <property type="entry name" value="N-terminal domain of DnaB helicase"/>
    <property type="match status" value="1"/>
</dbReference>
<evidence type="ECO:0000256" key="6">
    <source>
        <dbReference type="ARBA" id="ARBA00022806"/>
    </source>
</evidence>
<geneLocation type="plasmid" evidence="13">
    <name>pCpnE1</name>
</geneLocation>
<keyword evidence="3" id="KW-0235">DNA replication</keyword>
<keyword evidence="4" id="KW-0547">Nucleotide-binding</keyword>
<dbReference type="PROSITE" id="PS51199">
    <property type="entry name" value="SF4_HELICASE"/>
    <property type="match status" value="1"/>
</dbReference>
<proteinExistence type="inferred from homology"/>
<dbReference type="GO" id="GO:1990077">
    <property type="term" value="C:primosome complex"/>
    <property type="evidence" value="ECO:0007669"/>
    <property type="project" value="UniProtKB-KW"/>
</dbReference>
<keyword evidence="9" id="KW-0413">Isomerase</keyword>
<accession>Q46273</accession>
<dbReference type="InterPro" id="IPR036185">
    <property type="entry name" value="DNA_heli_DnaB-like_N_sf"/>
</dbReference>
<comment type="similarity">
    <text evidence="1">Belongs to the helicase family. DnaB subfamily.</text>
</comment>
<dbReference type="GO" id="GO:0005829">
    <property type="term" value="C:cytosol"/>
    <property type="evidence" value="ECO:0007669"/>
    <property type="project" value="TreeGrafter"/>
</dbReference>
<dbReference type="InterPro" id="IPR027417">
    <property type="entry name" value="P-loop_NTPase"/>
</dbReference>